<dbReference type="HOGENOM" id="CLU_2394515_0_0_9"/>
<evidence type="ECO:0000313" key="1">
    <source>
        <dbReference type="EMBL" id="KIS24219.1"/>
    </source>
</evidence>
<name>A0A0D1AM64_CLOBO</name>
<gene>
    <name evidence="1" type="ORF">N495_11755</name>
</gene>
<sequence length="93" mass="11243">MHEIWLLMYFENVDNRLGKNQIYNKLGYHLSKEYKKSDKGIIRQIIQKGNVEDAIKNAEELHNKYINKSDLIFKDVKKMNFYELIEQFMLEIS</sequence>
<dbReference type="AlphaFoldDB" id="A0A0D1AM64"/>
<dbReference type="RefSeq" id="WP_003484939.1">
    <property type="nucleotide sequence ID" value="NZ_JXSU01000007.1"/>
</dbReference>
<protein>
    <submittedName>
        <fullName evidence="1">Uncharacterized protein</fullName>
    </submittedName>
</protein>
<dbReference type="PATRIC" id="fig|1379739.3.peg.2733"/>
<reference evidence="1 2" key="1">
    <citation type="submission" date="2014-06" db="EMBL/GenBank/DDBJ databases">
        <title>Genome characterization of distinct group I Clostridium botulinum lineages.</title>
        <authorList>
            <person name="Giordani F."/>
            <person name="Anselmo A."/>
            <person name="Fillo S."/>
            <person name="Palozzi A.M."/>
            <person name="Fortunato A."/>
            <person name="Gentile B."/>
            <person name="Ciammaruconi A."/>
            <person name="Anniballi F."/>
            <person name="De Medici D."/>
            <person name="Lista F."/>
        </authorList>
    </citation>
    <scope>NUCLEOTIDE SEQUENCE [LARGE SCALE GENOMIC DNA]</scope>
    <source>
        <strain evidence="1 2">B2 450</strain>
    </source>
</reference>
<dbReference type="Proteomes" id="UP000032250">
    <property type="component" value="Unassembled WGS sequence"/>
</dbReference>
<dbReference type="EMBL" id="JXSU01000007">
    <property type="protein sequence ID" value="KIS24219.1"/>
    <property type="molecule type" value="Genomic_DNA"/>
</dbReference>
<proteinExistence type="predicted"/>
<dbReference type="InterPro" id="IPR025591">
    <property type="entry name" value="RloB"/>
</dbReference>
<evidence type="ECO:0000313" key="2">
    <source>
        <dbReference type="Proteomes" id="UP000032250"/>
    </source>
</evidence>
<organism evidence="1 2">
    <name type="scientific">Clostridium botulinum B2 450</name>
    <dbReference type="NCBI Taxonomy" id="1379739"/>
    <lineage>
        <taxon>Bacteria</taxon>
        <taxon>Bacillati</taxon>
        <taxon>Bacillota</taxon>
        <taxon>Clostridia</taxon>
        <taxon>Eubacteriales</taxon>
        <taxon>Clostridiaceae</taxon>
        <taxon>Clostridium</taxon>
    </lineage>
</organism>
<accession>A0A0D1AM64</accession>
<dbReference type="Pfam" id="PF13707">
    <property type="entry name" value="RloB"/>
    <property type="match status" value="1"/>
</dbReference>
<comment type="caution">
    <text evidence="1">The sequence shown here is derived from an EMBL/GenBank/DDBJ whole genome shotgun (WGS) entry which is preliminary data.</text>
</comment>